<dbReference type="RefSeq" id="WP_301160462.1">
    <property type="nucleotide sequence ID" value="NZ_JAUHQB010000005.1"/>
</dbReference>
<dbReference type="Proteomes" id="UP001172756">
    <property type="component" value="Unassembled WGS sequence"/>
</dbReference>
<sequence length="185" mass="19132">MFSDGNGQQTALQSAQKALAGNISDGELATLARSPEAKVRAAAAAHPGTPIITLLKLAQDVNADVRIGVASNPRQGIPVELFEDLAKDKNVDVIYALIGNPAVPDPVIARLGRQIHKEYAKHARARLAEAKRYGATTAPAPAAPAAAAQVPAFPPTHPASAGERAPIVAAHRVRDDALDALLGKG</sequence>
<dbReference type="Gene3D" id="1.25.10.10">
    <property type="entry name" value="Leucine-rich Repeat Variant"/>
    <property type="match status" value="1"/>
</dbReference>
<accession>A0AB35MIR7</accession>
<evidence type="ECO:0000313" key="2">
    <source>
        <dbReference type="Proteomes" id="UP001172756"/>
    </source>
</evidence>
<organism evidence="1 2">
    <name type="scientific">Demequina lignilytica</name>
    <dbReference type="NCBI Taxonomy" id="3051663"/>
    <lineage>
        <taxon>Bacteria</taxon>
        <taxon>Bacillati</taxon>
        <taxon>Actinomycetota</taxon>
        <taxon>Actinomycetes</taxon>
        <taxon>Micrococcales</taxon>
        <taxon>Demequinaceae</taxon>
        <taxon>Demequina</taxon>
    </lineage>
</organism>
<comment type="caution">
    <text evidence="1">The sequence shown here is derived from an EMBL/GenBank/DDBJ whole genome shotgun (WGS) entry which is preliminary data.</text>
</comment>
<dbReference type="AlphaFoldDB" id="A0AB35MIR7"/>
<protein>
    <submittedName>
        <fullName evidence="1">Uncharacterized protein</fullName>
    </submittedName>
</protein>
<name>A0AB35MIR7_9MICO</name>
<reference evidence="1 2" key="1">
    <citation type="submission" date="2023-06" db="EMBL/GenBank/DDBJ databases">
        <title>SYSU T0a273.</title>
        <authorList>
            <person name="Gao L."/>
            <person name="Fang B.-Z."/>
            <person name="Li W.-J."/>
        </authorList>
    </citation>
    <scope>NUCLEOTIDE SEQUENCE [LARGE SCALE GENOMIC DNA]</scope>
    <source>
        <strain evidence="1 2">SYSU T0a273</strain>
    </source>
</reference>
<proteinExistence type="predicted"/>
<dbReference type="InterPro" id="IPR016024">
    <property type="entry name" value="ARM-type_fold"/>
</dbReference>
<gene>
    <name evidence="1" type="ORF">QQ002_09050</name>
</gene>
<dbReference type="EMBL" id="JAUHQB010000005">
    <property type="protein sequence ID" value="MDN4483679.1"/>
    <property type="molecule type" value="Genomic_DNA"/>
</dbReference>
<evidence type="ECO:0000313" key="1">
    <source>
        <dbReference type="EMBL" id="MDN4483679.1"/>
    </source>
</evidence>
<dbReference type="InterPro" id="IPR011989">
    <property type="entry name" value="ARM-like"/>
</dbReference>
<dbReference type="SUPFAM" id="SSF48371">
    <property type="entry name" value="ARM repeat"/>
    <property type="match status" value="1"/>
</dbReference>